<accession>A0A267EJE3</accession>
<evidence type="ECO:0000313" key="3">
    <source>
        <dbReference type="EMBL" id="PAA61074.1"/>
    </source>
</evidence>
<feature type="compositionally biased region" description="Pro residues" evidence="2">
    <location>
        <begin position="281"/>
        <end position="292"/>
    </location>
</feature>
<feature type="compositionally biased region" description="Basic and acidic residues" evidence="2">
    <location>
        <begin position="123"/>
        <end position="137"/>
    </location>
</feature>
<feature type="compositionally biased region" description="Basic and acidic residues" evidence="2">
    <location>
        <begin position="299"/>
        <end position="337"/>
    </location>
</feature>
<feature type="region of interest" description="Disordered" evidence="2">
    <location>
        <begin position="68"/>
        <end position="154"/>
    </location>
</feature>
<evidence type="ECO:0000256" key="1">
    <source>
        <dbReference type="ARBA" id="ARBA00008738"/>
    </source>
</evidence>
<feature type="region of interest" description="Disordered" evidence="2">
    <location>
        <begin position="1"/>
        <end position="21"/>
    </location>
</feature>
<proteinExistence type="inferred from homology"/>
<organism evidence="3 4">
    <name type="scientific">Macrostomum lignano</name>
    <dbReference type="NCBI Taxonomy" id="282301"/>
    <lineage>
        <taxon>Eukaryota</taxon>
        <taxon>Metazoa</taxon>
        <taxon>Spiralia</taxon>
        <taxon>Lophotrochozoa</taxon>
        <taxon>Platyhelminthes</taxon>
        <taxon>Rhabditophora</taxon>
        <taxon>Macrostomorpha</taxon>
        <taxon>Macrostomida</taxon>
        <taxon>Macrostomidae</taxon>
        <taxon>Macrostomum</taxon>
    </lineage>
</organism>
<dbReference type="AlphaFoldDB" id="A0A267EJE3"/>
<dbReference type="Proteomes" id="UP000215902">
    <property type="component" value="Unassembled WGS sequence"/>
</dbReference>
<feature type="region of interest" description="Disordered" evidence="2">
    <location>
        <begin position="274"/>
        <end position="337"/>
    </location>
</feature>
<feature type="region of interest" description="Disordered" evidence="2">
    <location>
        <begin position="406"/>
        <end position="428"/>
    </location>
</feature>
<dbReference type="GO" id="GO:0008017">
    <property type="term" value="F:microtubule binding"/>
    <property type="evidence" value="ECO:0007669"/>
    <property type="project" value="InterPro"/>
</dbReference>
<gene>
    <name evidence="3" type="ORF">BOX15_Mlig026659g3</name>
</gene>
<keyword evidence="4" id="KW-1185">Reference proteome</keyword>
<dbReference type="InterPro" id="IPR033336">
    <property type="entry name" value="SAXO1/2"/>
</dbReference>
<name>A0A267EJE3_9PLAT</name>
<dbReference type="OrthoDB" id="9973968at2759"/>
<sequence>MPATAAPQPQRQPPPSLPVSRGSVIDSELEALMRAHPERTRELLYGLYNIPTPGLVAEEQAAAAAAAAEAAGPKGRLGKSHYQDTYIAKELRKRSSKRPPPAGGGGGKRGQAMSWDTSQRADFVPKDLRAARNEPVQKKGGNGDGPSWVWRDQMGDKRATVYQDEYKERPLGPVEHRKPDAVRGGAGRVLVANGQFQGQTTSMADYKGWSTGRNPIRYGEMPEFMGSVLNPGRARELETVNQSTYKGPRGVPAIPAVPAVGNLALDGVQDFTTVNRDTYRPMPPGLSRPPPARQSNEAVMERKLPMHSETQTRADFKGYDTRQFKRSERSQPPEAMVDLKYDRNGYWNTEQRHEFRGVDVTHHPVPASFKKDPSQYTAPEGRMEGESTSHLDYQTKDLREAYRERVKPPEASTRFAGKFASETTSSEAYRRAAAEPVSPRMRHGDFHLAYHHVPKFDRLEGDSETRSSFVAKPLAPTVSFKPVVTAAPTDGERDFDTVYKSVYKPPRFRLTREQAAAVKAELRRLEAARSCHPALPGIAKA</sequence>
<evidence type="ECO:0000313" key="4">
    <source>
        <dbReference type="Proteomes" id="UP000215902"/>
    </source>
</evidence>
<dbReference type="PANTHER" id="PTHR31516:SF18">
    <property type="entry name" value="TRANSLATION INITIATION FACTOR IF-2"/>
    <property type="match status" value="1"/>
</dbReference>
<comment type="caution">
    <text evidence="3">The sequence shown here is derived from an EMBL/GenBank/DDBJ whole genome shotgun (WGS) entry which is preliminary data.</text>
</comment>
<dbReference type="GO" id="GO:0005856">
    <property type="term" value="C:cytoskeleton"/>
    <property type="evidence" value="ECO:0007669"/>
    <property type="project" value="TreeGrafter"/>
</dbReference>
<dbReference type="PANTHER" id="PTHR31516">
    <property type="entry name" value="STABILIZER OF AXONEMAL MICROTUBULES 2"/>
    <property type="match status" value="1"/>
</dbReference>
<feature type="region of interest" description="Disordered" evidence="2">
    <location>
        <begin position="363"/>
        <end position="390"/>
    </location>
</feature>
<reference evidence="3 4" key="1">
    <citation type="submission" date="2017-06" db="EMBL/GenBank/DDBJ databases">
        <title>A platform for efficient transgenesis in Macrostomum lignano, a flatworm model organism for stem cell research.</title>
        <authorList>
            <person name="Berezikov E."/>
        </authorList>
    </citation>
    <scope>NUCLEOTIDE SEQUENCE [LARGE SCALE GENOMIC DNA]</scope>
    <source>
        <strain evidence="3">DV1</strain>
        <tissue evidence="3">Whole organism</tissue>
    </source>
</reference>
<evidence type="ECO:0000256" key="2">
    <source>
        <dbReference type="SAM" id="MobiDB-lite"/>
    </source>
</evidence>
<comment type="similarity">
    <text evidence="1">Belongs to the FAM154 family.</text>
</comment>
<protein>
    <submittedName>
        <fullName evidence="3">Uncharacterized protein</fullName>
    </submittedName>
</protein>
<dbReference type="EMBL" id="NIVC01002073">
    <property type="protein sequence ID" value="PAA61074.1"/>
    <property type="molecule type" value="Genomic_DNA"/>
</dbReference>
<feature type="compositionally biased region" description="Basic and acidic residues" evidence="2">
    <location>
        <begin position="381"/>
        <end position="390"/>
    </location>
</feature>